<dbReference type="Pfam" id="PF16983">
    <property type="entry name" value="MFS_MOT1"/>
    <property type="match status" value="2"/>
</dbReference>
<feature type="transmembrane region" description="Helical" evidence="1">
    <location>
        <begin position="96"/>
        <end position="117"/>
    </location>
</feature>
<proteinExistence type="predicted"/>
<keyword evidence="1" id="KW-0472">Membrane</keyword>
<organism evidence="2 3">
    <name type="scientific">Cephalotrichum gorgonifer</name>
    <dbReference type="NCBI Taxonomy" id="2041049"/>
    <lineage>
        <taxon>Eukaryota</taxon>
        <taxon>Fungi</taxon>
        <taxon>Dikarya</taxon>
        <taxon>Ascomycota</taxon>
        <taxon>Pezizomycotina</taxon>
        <taxon>Sordariomycetes</taxon>
        <taxon>Hypocreomycetidae</taxon>
        <taxon>Microascales</taxon>
        <taxon>Microascaceae</taxon>
        <taxon>Cephalotrichum</taxon>
    </lineage>
</organism>
<feature type="transmembrane region" description="Helical" evidence="1">
    <location>
        <begin position="185"/>
        <end position="202"/>
    </location>
</feature>
<evidence type="ECO:0000256" key="1">
    <source>
        <dbReference type="SAM" id="Phobius"/>
    </source>
</evidence>
<evidence type="ECO:0000313" key="3">
    <source>
        <dbReference type="Proteomes" id="UP001187682"/>
    </source>
</evidence>
<dbReference type="AlphaFoldDB" id="A0AAE8MSZ3"/>
<feature type="transmembrane region" description="Helical" evidence="1">
    <location>
        <begin position="56"/>
        <end position="76"/>
    </location>
</feature>
<protein>
    <submittedName>
        <fullName evidence="2">Related to sulfate transporter</fullName>
    </submittedName>
</protein>
<accession>A0AAE8MSZ3</accession>
<keyword evidence="3" id="KW-1185">Reference proteome</keyword>
<dbReference type="EMBL" id="ONZQ02000003">
    <property type="protein sequence ID" value="SPN99553.1"/>
    <property type="molecule type" value="Genomic_DNA"/>
</dbReference>
<feature type="transmembrane region" description="Helical" evidence="1">
    <location>
        <begin position="308"/>
        <end position="326"/>
    </location>
</feature>
<comment type="caution">
    <text evidence="2">The sequence shown here is derived from an EMBL/GenBank/DDBJ whole genome shotgun (WGS) entry which is preliminary data.</text>
</comment>
<dbReference type="Proteomes" id="UP001187682">
    <property type="component" value="Unassembled WGS sequence"/>
</dbReference>
<sequence length="454" mass="47665">MPLSHIELRRANRHNLATLRESPLAEISGALGDLGTLLPLMIALAVQGSINLDSTLVFTGLYNVMTGVVFGVPLPTQPMKSIASAAISGRGDPDPSSVAGAGILVGLAVLLMSATGFLRRATRLVPIPVVKGIQLGAGLSLITSAGSSLLAHLNWASPTLDNRLWALSVWLLLLATQTKPRFPSALYVFGAGLVFSFLFISTSGDGGVFLPGLNLWSPHIVSLPGFLRYRDSAISMAVGQLPLTTLNSIIAVSALSADLLPQQPAPSVTALGLSIAVMNLTGTWLGCMPSCLGSGGLAASVRFGARSGASMILLGLFKLVLGLFFGNTLVDLLAHFPKSFLGVMVLAAGLELAKIGTEVNRGASDLWEEAQGQGGDGEGSASLLRRIRRELSEKERDERRTVMLMTTAGILAFKNDAVGFAAGMLCSGCYRLADRMSTWRLSRSGRLETTPLLS</sequence>
<reference evidence="2" key="1">
    <citation type="submission" date="2018-03" db="EMBL/GenBank/DDBJ databases">
        <authorList>
            <person name="Guldener U."/>
        </authorList>
    </citation>
    <scope>NUCLEOTIDE SEQUENCE</scope>
</reference>
<keyword evidence="1" id="KW-1133">Transmembrane helix</keyword>
<dbReference type="InterPro" id="IPR031563">
    <property type="entry name" value="MOT1/MOT2"/>
</dbReference>
<name>A0AAE8MSZ3_9PEZI</name>
<dbReference type="GO" id="GO:0015098">
    <property type="term" value="F:molybdate ion transmembrane transporter activity"/>
    <property type="evidence" value="ECO:0007669"/>
    <property type="project" value="InterPro"/>
</dbReference>
<dbReference type="PANTHER" id="PTHR31970:SF9">
    <property type="entry name" value="MOLYBDATE TRANSPORTER 2"/>
    <property type="match status" value="1"/>
</dbReference>
<dbReference type="PANTHER" id="PTHR31970">
    <property type="match status" value="1"/>
</dbReference>
<evidence type="ECO:0000313" key="2">
    <source>
        <dbReference type="EMBL" id="SPN99553.1"/>
    </source>
</evidence>
<gene>
    <name evidence="2" type="ORF">DNG_02405</name>
</gene>
<keyword evidence="1" id="KW-0812">Transmembrane</keyword>